<dbReference type="Gene3D" id="3.30.300.30">
    <property type="match status" value="1"/>
</dbReference>
<dbReference type="OrthoDB" id="9778383at2"/>
<dbReference type="Gene3D" id="3.40.50.12780">
    <property type="entry name" value="N-terminal domain of ligase-like"/>
    <property type="match status" value="1"/>
</dbReference>
<evidence type="ECO:0000313" key="4">
    <source>
        <dbReference type="EMBL" id="MBB3968726.1"/>
    </source>
</evidence>
<dbReference type="GO" id="GO:0006633">
    <property type="term" value="P:fatty acid biosynthetic process"/>
    <property type="evidence" value="ECO:0007669"/>
    <property type="project" value="TreeGrafter"/>
</dbReference>
<evidence type="ECO:0000256" key="2">
    <source>
        <dbReference type="ARBA" id="ARBA00022598"/>
    </source>
</evidence>
<dbReference type="InterPro" id="IPR045851">
    <property type="entry name" value="AMP-bd_C_sf"/>
</dbReference>
<comment type="similarity">
    <text evidence="1">Belongs to the ATP-dependent AMP-binding enzyme family.</text>
</comment>
<comment type="caution">
    <text evidence="5">The sequence shown here is derived from an EMBL/GenBank/DDBJ whole genome shotgun (WGS) entry which is preliminary data.</text>
</comment>
<dbReference type="InterPro" id="IPR042099">
    <property type="entry name" value="ANL_N_sf"/>
</dbReference>
<dbReference type="PROSITE" id="PS00455">
    <property type="entry name" value="AMP_BINDING"/>
    <property type="match status" value="1"/>
</dbReference>
<dbReference type="RefSeq" id="WP_134335675.1">
    <property type="nucleotide sequence ID" value="NZ_BMCZ01000004.1"/>
</dbReference>
<sequence>MMNNLIEQTAKLEQEETLPETPDFIRNFYKNCAFFDLKTAFGRLQNDHVEAITYSELHKKAIDFAGYLQNFTSKGERAAILTETGLEFIIAFYGCIIAGIIPVPCSIPNPKKADGLRNIIDDCDARIIIGLSGTLKKFTPVLNSSLIAIASDNIPSGYAFTPPAIKETDVAFLQYTSGTTSDPKGVMVTYKNLQANLKMIKDRFEFTPQLVMVSWLPFYHDMGLVGMILSPLHAGGTGYYLSPMEFILKPLEWLKAITTLKGNCTGVPNFALEHCVSRIADEQGTGLDLTGLKTLFCGSEPIRHQTLKTFNEKFRQFGLSPNALYPCYGMAELALFATAGKVGQHYKQNSFDSAALFNKQVKKAAPGAAGAIDLIGCGFAAQNSQVIIVDPQTQTETPQGIGEIWITGPHVSAGYWGKPQITQNTFKARLNESPGTDYLRTGDLGFIFDEQLYISGRIKDVIIMNGRNIYPTDIEICVNNSHQDLNEGRCAAFSVWRDTGEVLIIVKEIHRSHYKMMDEFIANAGPDGETTGKLVVDYCKAIQKSVADTVGLVIDDLIVVAQNRLPVTTSGKIRRAACKDLYLNNELNGHSLTSLLKNILRHDRA</sequence>
<dbReference type="Pfam" id="PF00501">
    <property type="entry name" value="AMP-binding"/>
    <property type="match status" value="1"/>
</dbReference>
<protein>
    <submittedName>
        <fullName evidence="4">Acyl-CoA synthetase (AMP-forming)/AMP-acid ligase II</fullName>
    </submittedName>
    <submittedName>
        <fullName evidence="5">Fatty acyl-AMP ligase</fullName>
    </submittedName>
</protein>
<dbReference type="FunFam" id="3.40.50.12780:FF:000013">
    <property type="entry name" value="Long-chain-fatty-acid--AMP ligase FadD32"/>
    <property type="match status" value="1"/>
</dbReference>
<dbReference type="GO" id="GO:0071766">
    <property type="term" value="P:Actinobacterium-type cell wall biogenesis"/>
    <property type="evidence" value="ECO:0007669"/>
    <property type="project" value="UniProtKB-ARBA"/>
</dbReference>
<dbReference type="EMBL" id="SNQG01000002">
    <property type="protein sequence ID" value="TEW67638.1"/>
    <property type="molecule type" value="Genomic_DNA"/>
</dbReference>
<dbReference type="PANTHER" id="PTHR22754:SF32">
    <property type="entry name" value="DISCO-INTERACTING PROTEIN 2"/>
    <property type="match status" value="1"/>
</dbReference>
<organism evidence="5 6">
    <name type="scientific">Mucilaginibacter phyllosphaerae</name>
    <dbReference type="NCBI Taxonomy" id="1812349"/>
    <lineage>
        <taxon>Bacteria</taxon>
        <taxon>Pseudomonadati</taxon>
        <taxon>Bacteroidota</taxon>
        <taxon>Sphingobacteriia</taxon>
        <taxon>Sphingobacteriales</taxon>
        <taxon>Sphingobacteriaceae</taxon>
        <taxon>Mucilaginibacter</taxon>
    </lineage>
</organism>
<dbReference type="PANTHER" id="PTHR22754">
    <property type="entry name" value="DISCO-INTERACTING PROTEIN 2 DIP2 -RELATED"/>
    <property type="match status" value="1"/>
</dbReference>
<keyword evidence="7" id="KW-1185">Reference proteome</keyword>
<dbReference type="GO" id="GO:0005886">
    <property type="term" value="C:plasma membrane"/>
    <property type="evidence" value="ECO:0007669"/>
    <property type="project" value="TreeGrafter"/>
</dbReference>
<keyword evidence="2 5" id="KW-0436">Ligase</keyword>
<evidence type="ECO:0000313" key="7">
    <source>
        <dbReference type="Proteomes" id="UP000583101"/>
    </source>
</evidence>
<gene>
    <name evidence="5" type="ORF">E2R65_06515</name>
    <name evidence="4" type="ORF">GGR35_001318</name>
</gene>
<evidence type="ECO:0000256" key="1">
    <source>
        <dbReference type="ARBA" id="ARBA00006432"/>
    </source>
</evidence>
<dbReference type="GO" id="GO:0016874">
    <property type="term" value="F:ligase activity"/>
    <property type="evidence" value="ECO:0007669"/>
    <property type="project" value="UniProtKB-KW"/>
</dbReference>
<evidence type="ECO:0000313" key="5">
    <source>
        <dbReference type="EMBL" id="TEW67638.1"/>
    </source>
</evidence>
<reference evidence="5 6" key="1">
    <citation type="journal article" date="2016" name="Int. J. Syst. Evol. Microbiol.">
        <title>Proposal of Mucilaginibacter phyllosphaerae sp. nov. isolated from the phyllosphere of Galium album.</title>
        <authorList>
            <person name="Aydogan E.L."/>
            <person name="Busse H.J."/>
            <person name="Moser G."/>
            <person name="Muller C."/>
            <person name="Kampfer P."/>
            <person name="Glaeser S.P."/>
        </authorList>
    </citation>
    <scope>NUCLEOTIDE SEQUENCE [LARGE SCALE GENOMIC DNA]</scope>
    <source>
        <strain evidence="5 6">PP-F2FG21</strain>
    </source>
</reference>
<reference evidence="4 7" key="3">
    <citation type="submission" date="2020-08" db="EMBL/GenBank/DDBJ databases">
        <title>Genomic Encyclopedia of Type Strains, Phase IV (KMG-IV): sequencing the most valuable type-strain genomes for metagenomic binning, comparative biology and taxonomic classification.</title>
        <authorList>
            <person name="Goeker M."/>
        </authorList>
    </citation>
    <scope>NUCLEOTIDE SEQUENCE [LARGE SCALE GENOMIC DNA]</scope>
    <source>
        <strain evidence="4 7">DSM 100995</strain>
    </source>
</reference>
<reference evidence="5" key="2">
    <citation type="submission" date="2019-03" db="EMBL/GenBank/DDBJ databases">
        <authorList>
            <person name="Yan Y.-Q."/>
            <person name="Du Z.-J."/>
        </authorList>
    </citation>
    <scope>NUCLEOTIDE SEQUENCE</scope>
    <source>
        <strain evidence="5">PP-F2FG21</strain>
    </source>
</reference>
<dbReference type="InterPro" id="IPR020845">
    <property type="entry name" value="AMP-binding_CS"/>
</dbReference>
<dbReference type="EMBL" id="JACIEG010000002">
    <property type="protein sequence ID" value="MBB3968726.1"/>
    <property type="molecule type" value="Genomic_DNA"/>
</dbReference>
<name>A0A4Y8AFU3_9SPHI</name>
<dbReference type="InterPro" id="IPR040097">
    <property type="entry name" value="FAAL/FAAC"/>
</dbReference>
<dbReference type="Proteomes" id="UP000583101">
    <property type="component" value="Unassembled WGS sequence"/>
</dbReference>
<feature type="domain" description="AMP-dependent synthetase/ligase" evidence="3">
    <location>
        <begin position="43"/>
        <end position="416"/>
    </location>
</feature>
<dbReference type="InterPro" id="IPR000873">
    <property type="entry name" value="AMP-dep_synth/lig_dom"/>
</dbReference>
<dbReference type="GO" id="GO:0070566">
    <property type="term" value="F:adenylyltransferase activity"/>
    <property type="evidence" value="ECO:0007669"/>
    <property type="project" value="TreeGrafter"/>
</dbReference>
<dbReference type="AlphaFoldDB" id="A0A4Y8AFU3"/>
<dbReference type="SUPFAM" id="SSF56801">
    <property type="entry name" value="Acetyl-CoA synthetase-like"/>
    <property type="match status" value="1"/>
</dbReference>
<dbReference type="CDD" id="cd05931">
    <property type="entry name" value="FAAL"/>
    <property type="match status" value="1"/>
</dbReference>
<evidence type="ECO:0000313" key="6">
    <source>
        <dbReference type="Proteomes" id="UP000297248"/>
    </source>
</evidence>
<accession>A0A4Y8AFU3</accession>
<proteinExistence type="inferred from homology"/>
<evidence type="ECO:0000259" key="3">
    <source>
        <dbReference type="Pfam" id="PF00501"/>
    </source>
</evidence>
<dbReference type="Proteomes" id="UP000297248">
    <property type="component" value="Unassembled WGS sequence"/>
</dbReference>